<evidence type="ECO:0000313" key="4">
    <source>
        <dbReference type="EMBL" id="GFS18576.1"/>
    </source>
</evidence>
<feature type="domain" description="Reverse transcriptase/retrotransposon-derived protein RNase H-like" evidence="3">
    <location>
        <begin position="136"/>
        <end position="187"/>
    </location>
</feature>
<dbReference type="InterPro" id="IPR043128">
    <property type="entry name" value="Rev_trsase/Diguanyl_cyclase"/>
</dbReference>
<feature type="transmembrane region" description="Helical" evidence="2">
    <location>
        <begin position="12"/>
        <end position="30"/>
    </location>
</feature>
<organism evidence="4 5">
    <name type="scientific">Elysia marginata</name>
    <dbReference type="NCBI Taxonomy" id="1093978"/>
    <lineage>
        <taxon>Eukaryota</taxon>
        <taxon>Metazoa</taxon>
        <taxon>Spiralia</taxon>
        <taxon>Lophotrochozoa</taxon>
        <taxon>Mollusca</taxon>
        <taxon>Gastropoda</taxon>
        <taxon>Heterobranchia</taxon>
        <taxon>Euthyneura</taxon>
        <taxon>Panpulmonata</taxon>
        <taxon>Sacoglossa</taxon>
        <taxon>Placobranchoidea</taxon>
        <taxon>Plakobranchidae</taxon>
        <taxon>Elysia</taxon>
    </lineage>
</organism>
<keyword evidence="1" id="KW-0511">Multifunctional enzyme</keyword>
<keyword evidence="2" id="KW-1133">Transmembrane helix</keyword>
<keyword evidence="5" id="KW-1185">Reference proteome</keyword>
<dbReference type="InterPro" id="IPR043502">
    <property type="entry name" value="DNA/RNA_pol_sf"/>
</dbReference>
<protein>
    <submittedName>
        <fullName evidence="4">Transposon Ty3-G Gag-Pol polyprotein</fullName>
    </submittedName>
</protein>
<proteinExistence type="predicted"/>
<dbReference type="Pfam" id="PF17919">
    <property type="entry name" value="RT_RNaseH_2"/>
    <property type="match status" value="1"/>
</dbReference>
<dbReference type="PANTHER" id="PTHR37984">
    <property type="entry name" value="PROTEIN CBG26694"/>
    <property type="match status" value="1"/>
</dbReference>
<keyword evidence="2" id="KW-0812">Transmembrane</keyword>
<dbReference type="PANTHER" id="PTHR37984:SF5">
    <property type="entry name" value="PROTEIN NYNRIN-LIKE"/>
    <property type="match status" value="1"/>
</dbReference>
<evidence type="ECO:0000259" key="3">
    <source>
        <dbReference type="Pfam" id="PF17919"/>
    </source>
</evidence>
<keyword evidence="2" id="KW-0472">Membrane</keyword>
<evidence type="ECO:0000313" key="5">
    <source>
        <dbReference type="Proteomes" id="UP000762676"/>
    </source>
</evidence>
<name>A0AAV4JD96_9GAST</name>
<gene>
    <name evidence="4" type="ORF">ElyMa_005009600</name>
</gene>
<comment type="caution">
    <text evidence="4">The sequence shown here is derived from an EMBL/GenBank/DDBJ whole genome shotgun (WGS) entry which is preliminary data.</text>
</comment>
<dbReference type="Gene3D" id="3.30.70.270">
    <property type="match status" value="1"/>
</dbReference>
<dbReference type="Proteomes" id="UP000762676">
    <property type="component" value="Unassembled WGS sequence"/>
</dbReference>
<accession>A0AAV4JD96</accession>
<dbReference type="InterPro" id="IPR050951">
    <property type="entry name" value="Retrovirus_Pol_polyprotein"/>
</dbReference>
<dbReference type="InterPro" id="IPR041577">
    <property type="entry name" value="RT_RNaseH_2"/>
</dbReference>
<dbReference type="GO" id="GO:0003824">
    <property type="term" value="F:catalytic activity"/>
    <property type="evidence" value="ECO:0007669"/>
    <property type="project" value="UniProtKB-KW"/>
</dbReference>
<evidence type="ECO:0000256" key="1">
    <source>
        <dbReference type="ARBA" id="ARBA00023268"/>
    </source>
</evidence>
<reference evidence="4 5" key="1">
    <citation type="journal article" date="2021" name="Elife">
        <title>Chloroplast acquisition without the gene transfer in kleptoplastic sea slugs, Plakobranchus ocellatus.</title>
        <authorList>
            <person name="Maeda T."/>
            <person name="Takahashi S."/>
            <person name="Yoshida T."/>
            <person name="Shimamura S."/>
            <person name="Takaki Y."/>
            <person name="Nagai Y."/>
            <person name="Toyoda A."/>
            <person name="Suzuki Y."/>
            <person name="Arimoto A."/>
            <person name="Ishii H."/>
            <person name="Satoh N."/>
            <person name="Nishiyama T."/>
            <person name="Hasebe M."/>
            <person name="Maruyama T."/>
            <person name="Minagawa J."/>
            <person name="Obokata J."/>
            <person name="Shigenobu S."/>
        </authorList>
    </citation>
    <scope>NUCLEOTIDE SEQUENCE [LARGE SCALE GENOMIC DNA]</scope>
</reference>
<evidence type="ECO:0000256" key="2">
    <source>
        <dbReference type="SAM" id="Phobius"/>
    </source>
</evidence>
<dbReference type="EMBL" id="BMAT01010020">
    <property type="protein sequence ID" value="GFS18576.1"/>
    <property type="molecule type" value="Genomic_DNA"/>
</dbReference>
<sequence>MWPGLSNASWMEYCATCLSPLCILMTYWLLAIRPRSTLNIFNSCSHCFLPKYRDINKAKCIFCADELDFLGHHVSADGITPLAERVVALRDSRAPQNRTSRFLGMINYYHRFLPGIFPILAPLYAQASGKGQNKEWTKEFEEAFDSAKEVLSKAVFLHHPQPDAPTSLTVDTSNTAVGAQLEQSQGRSWVYRLYSPPESYQTLRKNTVLLIVNYWHPTAP</sequence>
<dbReference type="AlphaFoldDB" id="A0AAV4JD96"/>
<dbReference type="SUPFAM" id="SSF56672">
    <property type="entry name" value="DNA/RNA polymerases"/>
    <property type="match status" value="1"/>
</dbReference>